<proteinExistence type="predicted"/>
<dbReference type="Pfam" id="PF12833">
    <property type="entry name" value="HTH_18"/>
    <property type="match status" value="1"/>
</dbReference>
<evidence type="ECO:0000259" key="4">
    <source>
        <dbReference type="PROSITE" id="PS01124"/>
    </source>
</evidence>
<dbReference type="PANTHER" id="PTHR43280">
    <property type="entry name" value="ARAC-FAMILY TRANSCRIPTIONAL REGULATOR"/>
    <property type="match status" value="1"/>
</dbReference>
<evidence type="ECO:0000256" key="3">
    <source>
        <dbReference type="ARBA" id="ARBA00023163"/>
    </source>
</evidence>
<feature type="domain" description="HTH araC/xylS-type" evidence="4">
    <location>
        <begin position="209"/>
        <end position="307"/>
    </location>
</feature>
<name>A0A1T5MAQ3_9BACT</name>
<dbReference type="AlphaFoldDB" id="A0A1T5MAQ3"/>
<organism evidence="5 6">
    <name type="scientific">Ohtaekwangia koreensis</name>
    <dbReference type="NCBI Taxonomy" id="688867"/>
    <lineage>
        <taxon>Bacteria</taxon>
        <taxon>Pseudomonadati</taxon>
        <taxon>Bacteroidota</taxon>
        <taxon>Cytophagia</taxon>
        <taxon>Cytophagales</taxon>
        <taxon>Fulvivirgaceae</taxon>
        <taxon>Ohtaekwangia</taxon>
    </lineage>
</organism>
<dbReference type="InterPro" id="IPR009057">
    <property type="entry name" value="Homeodomain-like_sf"/>
</dbReference>
<accession>A0A1T5MAQ3</accession>
<dbReference type="PANTHER" id="PTHR43280:SF32">
    <property type="entry name" value="TRANSCRIPTIONAL REGULATORY PROTEIN"/>
    <property type="match status" value="1"/>
</dbReference>
<dbReference type="SMART" id="SM00342">
    <property type="entry name" value="HTH_ARAC"/>
    <property type="match status" value="1"/>
</dbReference>
<keyword evidence="1" id="KW-0805">Transcription regulation</keyword>
<evidence type="ECO:0000313" key="5">
    <source>
        <dbReference type="EMBL" id="SKC85064.1"/>
    </source>
</evidence>
<evidence type="ECO:0000256" key="2">
    <source>
        <dbReference type="ARBA" id="ARBA00023125"/>
    </source>
</evidence>
<evidence type="ECO:0000256" key="1">
    <source>
        <dbReference type="ARBA" id="ARBA00023015"/>
    </source>
</evidence>
<dbReference type="Gene3D" id="1.10.10.60">
    <property type="entry name" value="Homeodomain-like"/>
    <property type="match status" value="1"/>
</dbReference>
<sequence length="317" mass="37303">MWSCFAQLRIFIVWVFQELKLSSLFHSMIKRSVFKSNLKTLGLMRANDQSLDAINDDFYKPYIKVLYLPKGYSLTVDFNTFTTKQSTLFFISPNQFLQINLAGPDSGYFIFYNRDFYCIQIHDEEVACDGLLFNNIANMPMTTLTKDEDSSIKYLFDQIEFEFSLKDATHEEMIRTYLKQLFIKSARQWKKQHLGKIVAQQHNELEFFRKFTRLVEEHYKYKHSVSDYAEILSMASKTITHRFKRLNLLQPNEIIKNRLVLEAKRLLVHTSMTAKEIAFELGYEDPAYFSRQFMIKTGKSPSSFRAKFLGQNAEATT</sequence>
<keyword evidence="6" id="KW-1185">Reference proteome</keyword>
<dbReference type="STRING" id="688867.SAMN05660236_4809"/>
<dbReference type="SUPFAM" id="SSF46689">
    <property type="entry name" value="Homeodomain-like"/>
    <property type="match status" value="1"/>
</dbReference>
<keyword evidence="3" id="KW-0804">Transcription</keyword>
<dbReference type="PROSITE" id="PS01124">
    <property type="entry name" value="HTH_ARAC_FAMILY_2"/>
    <property type="match status" value="1"/>
</dbReference>
<dbReference type="EMBL" id="FUZU01000004">
    <property type="protein sequence ID" value="SKC85064.1"/>
    <property type="molecule type" value="Genomic_DNA"/>
</dbReference>
<keyword evidence="2 5" id="KW-0238">DNA-binding</keyword>
<protein>
    <submittedName>
        <fullName evidence="5">AraC-type DNA-binding protein</fullName>
    </submittedName>
</protein>
<reference evidence="5 6" key="1">
    <citation type="submission" date="2017-02" db="EMBL/GenBank/DDBJ databases">
        <authorList>
            <person name="Peterson S.W."/>
        </authorList>
    </citation>
    <scope>NUCLEOTIDE SEQUENCE [LARGE SCALE GENOMIC DNA]</scope>
    <source>
        <strain evidence="5 6">DSM 25262</strain>
    </source>
</reference>
<dbReference type="InterPro" id="IPR018060">
    <property type="entry name" value="HTH_AraC"/>
</dbReference>
<gene>
    <name evidence="5" type="ORF">SAMN05660236_4809</name>
</gene>
<dbReference type="Proteomes" id="UP000190961">
    <property type="component" value="Unassembled WGS sequence"/>
</dbReference>
<evidence type="ECO:0000313" key="6">
    <source>
        <dbReference type="Proteomes" id="UP000190961"/>
    </source>
</evidence>
<dbReference type="GO" id="GO:0043565">
    <property type="term" value="F:sequence-specific DNA binding"/>
    <property type="evidence" value="ECO:0007669"/>
    <property type="project" value="InterPro"/>
</dbReference>
<dbReference type="GO" id="GO:0003700">
    <property type="term" value="F:DNA-binding transcription factor activity"/>
    <property type="evidence" value="ECO:0007669"/>
    <property type="project" value="InterPro"/>
</dbReference>